<dbReference type="PATRIC" id="fig|320778.3.peg.3225"/>
<sequence>MENSLSIRSYNRQRRGHTHTYHQLVLPIQGTINIELSGYTGKVSVGECVVIQAGQQHYFRADEAARFIVADLNELPANLTINGYAVFCVTPPLLSFLFFIEKQLEYQVDDRLEQSVLAIFYQLLEQQGFTHPVDPRIRSAQSYITERLCEPLEINLLAGVACLSPTQFKKLFKKHIGISAHQYITQQRMEKAKALLSHTDLPVQLVAEQVGYRDLSAFSRRFSRYFGLSPREFVHQSPQ</sequence>
<evidence type="ECO:0000256" key="2">
    <source>
        <dbReference type="ARBA" id="ARBA00023125"/>
    </source>
</evidence>
<comment type="caution">
    <text evidence="5">The sequence shown here is derived from an EMBL/GenBank/DDBJ whole genome shotgun (WGS) entry which is preliminary data.</text>
</comment>
<dbReference type="AlphaFoldDB" id="A0A0J1H8M3"/>
<dbReference type="SUPFAM" id="SSF46689">
    <property type="entry name" value="Homeodomain-like"/>
    <property type="match status" value="2"/>
</dbReference>
<dbReference type="InterPro" id="IPR020449">
    <property type="entry name" value="Tscrpt_reg_AraC-type_HTH"/>
</dbReference>
<proteinExistence type="predicted"/>
<evidence type="ECO:0000259" key="4">
    <source>
        <dbReference type="PROSITE" id="PS01124"/>
    </source>
</evidence>
<dbReference type="Gene3D" id="2.60.120.10">
    <property type="entry name" value="Jelly Rolls"/>
    <property type="match status" value="1"/>
</dbReference>
<name>A0A0J1H8M3_9GAMM</name>
<dbReference type="SUPFAM" id="SSF51182">
    <property type="entry name" value="RmlC-like cupins"/>
    <property type="match status" value="1"/>
</dbReference>
<feature type="domain" description="HTH araC/xylS-type" evidence="4">
    <location>
        <begin position="138"/>
        <end position="236"/>
    </location>
</feature>
<dbReference type="EMBL" id="LDOU01000015">
    <property type="protein sequence ID" value="KLV08095.1"/>
    <property type="molecule type" value="Genomic_DNA"/>
</dbReference>
<evidence type="ECO:0000256" key="1">
    <source>
        <dbReference type="ARBA" id="ARBA00023015"/>
    </source>
</evidence>
<accession>A0A0J1H8M3</accession>
<keyword evidence="6" id="KW-1185">Reference proteome</keyword>
<dbReference type="GO" id="GO:0043565">
    <property type="term" value="F:sequence-specific DNA binding"/>
    <property type="evidence" value="ECO:0007669"/>
    <property type="project" value="InterPro"/>
</dbReference>
<dbReference type="STRING" id="320778.ABT57_14835"/>
<dbReference type="OrthoDB" id="5740883at2"/>
<dbReference type="PRINTS" id="PR00032">
    <property type="entry name" value="HTHARAC"/>
</dbReference>
<dbReference type="Proteomes" id="UP000035909">
    <property type="component" value="Unassembled WGS sequence"/>
</dbReference>
<dbReference type="InterPro" id="IPR011051">
    <property type="entry name" value="RmlC_Cupin_sf"/>
</dbReference>
<dbReference type="InterPro" id="IPR014710">
    <property type="entry name" value="RmlC-like_jellyroll"/>
</dbReference>
<dbReference type="Gene3D" id="1.10.10.60">
    <property type="entry name" value="Homeodomain-like"/>
    <property type="match status" value="2"/>
</dbReference>
<organism evidence="5 6">
    <name type="scientific">Photobacterium ganghwense</name>
    <dbReference type="NCBI Taxonomy" id="320778"/>
    <lineage>
        <taxon>Bacteria</taxon>
        <taxon>Pseudomonadati</taxon>
        <taxon>Pseudomonadota</taxon>
        <taxon>Gammaproteobacteria</taxon>
        <taxon>Vibrionales</taxon>
        <taxon>Vibrionaceae</taxon>
        <taxon>Photobacterium</taxon>
    </lineage>
</organism>
<keyword evidence="1" id="KW-0805">Transcription regulation</keyword>
<dbReference type="PROSITE" id="PS01124">
    <property type="entry name" value="HTH_ARAC_FAMILY_2"/>
    <property type="match status" value="1"/>
</dbReference>
<dbReference type="Pfam" id="PF12833">
    <property type="entry name" value="HTH_18"/>
    <property type="match status" value="1"/>
</dbReference>
<dbReference type="GO" id="GO:0003700">
    <property type="term" value="F:DNA-binding transcription factor activity"/>
    <property type="evidence" value="ECO:0007669"/>
    <property type="project" value="InterPro"/>
</dbReference>
<dbReference type="PANTHER" id="PTHR46796">
    <property type="entry name" value="HTH-TYPE TRANSCRIPTIONAL ACTIVATOR RHAS-RELATED"/>
    <property type="match status" value="1"/>
</dbReference>
<evidence type="ECO:0000256" key="3">
    <source>
        <dbReference type="ARBA" id="ARBA00023163"/>
    </source>
</evidence>
<protein>
    <submittedName>
        <fullName evidence="5">AraC family transcriptional regulator</fullName>
    </submittedName>
</protein>
<evidence type="ECO:0000313" key="6">
    <source>
        <dbReference type="Proteomes" id="UP000035909"/>
    </source>
</evidence>
<dbReference type="SMART" id="SM00342">
    <property type="entry name" value="HTH_ARAC"/>
    <property type="match status" value="1"/>
</dbReference>
<reference evidence="5 6" key="1">
    <citation type="submission" date="2015-05" db="EMBL/GenBank/DDBJ databases">
        <title>Photobacterium galathea sp. nov.</title>
        <authorList>
            <person name="Machado H."/>
            <person name="Gram L."/>
        </authorList>
    </citation>
    <scope>NUCLEOTIDE SEQUENCE [LARGE SCALE GENOMIC DNA]</scope>
    <source>
        <strain evidence="5 6">DSM 22954</strain>
    </source>
</reference>
<dbReference type="InterPro" id="IPR018060">
    <property type="entry name" value="HTH_AraC"/>
</dbReference>
<dbReference type="RefSeq" id="WP_047885987.1">
    <property type="nucleotide sequence ID" value="NZ_CP071326.1"/>
</dbReference>
<evidence type="ECO:0000313" key="5">
    <source>
        <dbReference type="EMBL" id="KLV08095.1"/>
    </source>
</evidence>
<dbReference type="InterPro" id="IPR050204">
    <property type="entry name" value="AraC_XylS_family_regulators"/>
</dbReference>
<gene>
    <name evidence="5" type="ORF">ABT57_14835</name>
</gene>
<keyword evidence="2" id="KW-0238">DNA-binding</keyword>
<dbReference type="PANTHER" id="PTHR46796:SF13">
    <property type="entry name" value="HTH-TYPE TRANSCRIPTIONAL ACTIVATOR RHAS"/>
    <property type="match status" value="1"/>
</dbReference>
<keyword evidence="3" id="KW-0804">Transcription</keyword>
<dbReference type="InterPro" id="IPR009057">
    <property type="entry name" value="Homeodomain-like_sf"/>
</dbReference>